<dbReference type="PROSITE" id="PS50294">
    <property type="entry name" value="WD_REPEATS_REGION"/>
    <property type="match status" value="4"/>
</dbReference>
<reference evidence="12 13" key="1">
    <citation type="journal article" date="2008" name="Appl. Environ. Microbiol.">
        <title>Genomic insights into Mn(II) oxidation by the marine alphaproteobacterium Aurantimonas sp. strain SI85-9A1.</title>
        <authorList>
            <person name="Dick G.J."/>
            <person name="Podell S."/>
            <person name="Johnson H.A."/>
            <person name="Rivera-Espinoza Y."/>
            <person name="Bernier-Latmani R."/>
            <person name="McCarthy J.K."/>
            <person name="Torpey J.W."/>
            <person name="Clement B.G."/>
            <person name="Gaasterland T."/>
            <person name="Tebo B.M."/>
        </authorList>
    </citation>
    <scope>NUCLEOTIDE SEQUENCE [LARGE SCALE GENOMIC DNA]</scope>
    <source>
        <strain evidence="12 13">SI85-9A1</strain>
    </source>
</reference>
<dbReference type="PRINTS" id="PR00604">
    <property type="entry name" value="CYTCHRMECIAB"/>
</dbReference>
<dbReference type="PROSITE" id="PS00678">
    <property type="entry name" value="WD_REPEATS_1"/>
    <property type="match status" value="1"/>
</dbReference>
<feature type="repeat" description="WD" evidence="8">
    <location>
        <begin position="15"/>
        <end position="48"/>
    </location>
</feature>
<dbReference type="GO" id="GO:0020037">
    <property type="term" value="F:heme binding"/>
    <property type="evidence" value="ECO:0007669"/>
    <property type="project" value="InterPro"/>
</dbReference>
<feature type="repeat" description="WD" evidence="8">
    <location>
        <begin position="59"/>
        <end position="100"/>
    </location>
</feature>
<sequence>MLSNPAGADALPERLVGHGGPVKAVALSDDGTRALTASFDYSIILWDMTGPDGTVATQLAGHDAAVNDVAFVPGTDKAVSVSDDGSFAIWDLATGDLEQRIADTPVKVLDVAVSPDGRFAAAARWDGTARIFDIAEGREIARAEGHQGNVNAVAFALDGRQLFTAGYDGAIRAWPLDDGRIAGSSRVLYTHGWGVNVITPLPGGTLLAFGSQNGVTGLVDLPTLETVELAAKENPVLSIAVSPRAGWFATGSADGRIRVFDIETGTLVEEYGDVYGPVWGLSFTPDGKELYRVGLDDFAIRWQVSPRRRMEAIQSVYPRRFQAHGTDDPGESEFLRKCSVCHTLTPDDGNRAGPTLFGLFGRKAGTVPGYPYSKALTESDIVWTEDTVSQLFDHGPDVVTPGTKMPVQRLKSVERRDALIAYLKRATATDAETPPPSGRPAPEPGETTRQ</sequence>
<dbReference type="InterPro" id="IPR002327">
    <property type="entry name" value="Cyt_c_1A/1B"/>
</dbReference>
<dbReference type="PROSITE" id="PS50082">
    <property type="entry name" value="WD_REPEATS_2"/>
    <property type="match status" value="4"/>
</dbReference>
<dbReference type="InterPro" id="IPR036909">
    <property type="entry name" value="Cyt_c-like_dom_sf"/>
</dbReference>
<feature type="domain" description="Cytochrome c" evidence="11">
    <location>
        <begin position="325"/>
        <end position="427"/>
    </location>
</feature>
<keyword evidence="4 9" id="KW-0479">Metal-binding</keyword>
<protein>
    <submittedName>
        <fullName evidence="12">Possible cytochrome c with WD-repeat domain</fullName>
    </submittedName>
</protein>
<accession>Q1YLF0</accession>
<dbReference type="PANTHER" id="PTHR44129">
    <property type="entry name" value="WD REPEAT-CONTAINING PROTEIN POP1"/>
    <property type="match status" value="1"/>
</dbReference>
<keyword evidence="13" id="KW-1185">Reference proteome</keyword>
<evidence type="ECO:0000259" key="11">
    <source>
        <dbReference type="PROSITE" id="PS51007"/>
    </source>
</evidence>
<dbReference type="EMBL" id="AAPJ01000001">
    <property type="protein sequence ID" value="EAS51781.1"/>
    <property type="molecule type" value="Genomic_DNA"/>
</dbReference>
<evidence type="ECO:0000256" key="1">
    <source>
        <dbReference type="ARBA" id="ARBA00022448"/>
    </source>
</evidence>
<dbReference type="GO" id="GO:0009055">
    <property type="term" value="F:electron transfer activity"/>
    <property type="evidence" value="ECO:0007669"/>
    <property type="project" value="InterPro"/>
</dbReference>
<dbReference type="InterPro" id="IPR009056">
    <property type="entry name" value="Cyt_c-like_dom"/>
</dbReference>
<evidence type="ECO:0000313" key="12">
    <source>
        <dbReference type="EMBL" id="EAS51781.1"/>
    </source>
</evidence>
<dbReference type="InterPro" id="IPR050349">
    <property type="entry name" value="WD_LIS1/nudF_dynein_reg"/>
</dbReference>
<dbReference type="SUPFAM" id="SSF50978">
    <property type="entry name" value="WD40 repeat-like"/>
    <property type="match status" value="1"/>
</dbReference>
<keyword evidence="6" id="KW-0249">Electron transport</keyword>
<evidence type="ECO:0000256" key="6">
    <source>
        <dbReference type="ARBA" id="ARBA00022982"/>
    </source>
</evidence>
<evidence type="ECO:0000256" key="9">
    <source>
        <dbReference type="PROSITE-ProRule" id="PRU00433"/>
    </source>
</evidence>
<dbReference type="GO" id="GO:0046872">
    <property type="term" value="F:metal ion binding"/>
    <property type="evidence" value="ECO:0007669"/>
    <property type="project" value="UniProtKB-KW"/>
</dbReference>
<evidence type="ECO:0000256" key="10">
    <source>
        <dbReference type="SAM" id="MobiDB-lite"/>
    </source>
</evidence>
<keyword evidence="1" id="KW-0813">Transport</keyword>
<evidence type="ECO:0000256" key="4">
    <source>
        <dbReference type="ARBA" id="ARBA00022723"/>
    </source>
</evidence>
<evidence type="ECO:0000256" key="2">
    <source>
        <dbReference type="ARBA" id="ARBA00022574"/>
    </source>
</evidence>
<dbReference type="Gene3D" id="1.10.760.10">
    <property type="entry name" value="Cytochrome c-like domain"/>
    <property type="match status" value="1"/>
</dbReference>
<feature type="region of interest" description="Disordered" evidence="10">
    <location>
        <begin position="425"/>
        <end position="450"/>
    </location>
</feature>
<name>Q1YLF0_AURMS</name>
<feature type="repeat" description="WD" evidence="8">
    <location>
        <begin position="229"/>
        <end position="270"/>
    </location>
</feature>
<evidence type="ECO:0000256" key="3">
    <source>
        <dbReference type="ARBA" id="ARBA00022617"/>
    </source>
</evidence>
<dbReference type="AlphaFoldDB" id="Q1YLF0"/>
<dbReference type="Pfam" id="PF00400">
    <property type="entry name" value="WD40"/>
    <property type="match status" value="5"/>
</dbReference>
<evidence type="ECO:0000313" key="13">
    <source>
        <dbReference type="Proteomes" id="UP000000321"/>
    </source>
</evidence>
<dbReference type="CDD" id="cd00200">
    <property type="entry name" value="WD40"/>
    <property type="match status" value="1"/>
</dbReference>
<dbReference type="Proteomes" id="UP000000321">
    <property type="component" value="Unassembled WGS sequence"/>
</dbReference>
<feature type="compositionally biased region" description="Pro residues" evidence="10">
    <location>
        <begin position="433"/>
        <end position="443"/>
    </location>
</feature>
<dbReference type="SMART" id="SM00320">
    <property type="entry name" value="WD40"/>
    <property type="match status" value="7"/>
</dbReference>
<dbReference type="Gene3D" id="2.130.10.10">
    <property type="entry name" value="YVTN repeat-like/Quinoprotein amine dehydrogenase"/>
    <property type="match status" value="2"/>
</dbReference>
<dbReference type="SUPFAM" id="SSF46626">
    <property type="entry name" value="Cytochrome c"/>
    <property type="match status" value="1"/>
</dbReference>
<proteinExistence type="predicted"/>
<dbReference type="PROSITE" id="PS51007">
    <property type="entry name" value="CYTC"/>
    <property type="match status" value="1"/>
</dbReference>
<gene>
    <name evidence="12" type="ORF">SI859A1_02597</name>
</gene>
<dbReference type="InterPro" id="IPR019775">
    <property type="entry name" value="WD40_repeat_CS"/>
</dbReference>
<evidence type="ECO:0000256" key="5">
    <source>
        <dbReference type="ARBA" id="ARBA00022737"/>
    </source>
</evidence>
<dbReference type="HOGENOM" id="CLU_640729_0_0_5"/>
<keyword evidence="7 9" id="KW-0408">Iron</keyword>
<organism evidence="12 13">
    <name type="scientific">Aurantimonas manganoxydans (strain ATCC BAA-1229 / DSM 21871 / SI85-9A1)</name>
    <dbReference type="NCBI Taxonomy" id="287752"/>
    <lineage>
        <taxon>Bacteria</taxon>
        <taxon>Pseudomonadati</taxon>
        <taxon>Pseudomonadota</taxon>
        <taxon>Alphaproteobacteria</taxon>
        <taxon>Hyphomicrobiales</taxon>
        <taxon>Aurantimonadaceae</taxon>
        <taxon>Aurantimonas</taxon>
    </lineage>
</organism>
<dbReference type="InterPro" id="IPR015943">
    <property type="entry name" value="WD40/YVTN_repeat-like_dom_sf"/>
</dbReference>
<dbReference type="InterPro" id="IPR036322">
    <property type="entry name" value="WD40_repeat_dom_sf"/>
</dbReference>
<keyword evidence="3 9" id="KW-0349">Heme</keyword>
<keyword evidence="5" id="KW-0677">Repeat</keyword>
<evidence type="ECO:0000256" key="8">
    <source>
        <dbReference type="PROSITE-ProRule" id="PRU00221"/>
    </source>
</evidence>
<comment type="caution">
    <text evidence="12">The sequence shown here is derived from an EMBL/GenBank/DDBJ whole genome shotgun (WGS) entry which is preliminary data.</text>
</comment>
<dbReference type="InterPro" id="IPR001680">
    <property type="entry name" value="WD40_rpt"/>
</dbReference>
<keyword evidence="2 8" id="KW-0853">WD repeat</keyword>
<evidence type="ECO:0000256" key="7">
    <source>
        <dbReference type="ARBA" id="ARBA00023004"/>
    </source>
</evidence>
<feature type="repeat" description="WD" evidence="8">
    <location>
        <begin position="143"/>
        <end position="184"/>
    </location>
</feature>
<dbReference type="BioCyc" id="AURANTIMONAS:SI859A1_02597-MONOMER"/>